<proteinExistence type="predicted"/>
<organism evidence="2">
    <name type="scientific">Leucothrix mucor</name>
    <dbReference type="NCBI Taxonomy" id="45248"/>
    <lineage>
        <taxon>Bacteria</taxon>
        <taxon>Pseudomonadati</taxon>
        <taxon>Pseudomonadota</taxon>
        <taxon>Gammaproteobacteria</taxon>
        <taxon>Thiotrichales</taxon>
        <taxon>Thiotrichaceae</taxon>
        <taxon>Leucothrix</taxon>
    </lineage>
</organism>
<name>A0A7V2T4N6_LEUMU</name>
<keyword evidence="2" id="KW-0560">Oxidoreductase</keyword>
<dbReference type="InterPro" id="IPR050744">
    <property type="entry name" value="AI-2_Isomerase_LsrG"/>
</dbReference>
<dbReference type="InterPro" id="IPR007138">
    <property type="entry name" value="ABM_dom"/>
</dbReference>
<gene>
    <name evidence="2" type="ORF">ENJ51_10865</name>
</gene>
<dbReference type="EMBL" id="DRMS01000408">
    <property type="protein sequence ID" value="HFC93298.1"/>
    <property type="molecule type" value="Genomic_DNA"/>
</dbReference>
<reference evidence="2" key="1">
    <citation type="journal article" date="2020" name="mSystems">
        <title>Genome- and Community-Level Interaction Insights into Carbon Utilization and Element Cycling Functions of Hydrothermarchaeota in Hydrothermal Sediment.</title>
        <authorList>
            <person name="Zhou Z."/>
            <person name="Liu Y."/>
            <person name="Xu W."/>
            <person name="Pan J."/>
            <person name="Luo Z.H."/>
            <person name="Li M."/>
        </authorList>
    </citation>
    <scope>NUCLEOTIDE SEQUENCE [LARGE SCALE GENOMIC DNA]</scope>
    <source>
        <strain evidence="2">HyVt-493</strain>
    </source>
</reference>
<accession>A0A7V2T4N6</accession>
<protein>
    <submittedName>
        <fullName evidence="2">Antibiotic biosynthesis monooxygenase</fullName>
    </submittedName>
</protein>
<dbReference type="PANTHER" id="PTHR33336">
    <property type="entry name" value="QUINOL MONOOXYGENASE YGIN-RELATED"/>
    <property type="match status" value="1"/>
</dbReference>
<comment type="caution">
    <text evidence="2">The sequence shown here is derived from an EMBL/GenBank/DDBJ whole genome shotgun (WGS) entry which is preliminary data.</text>
</comment>
<dbReference type="Pfam" id="PF03992">
    <property type="entry name" value="ABM"/>
    <property type="match status" value="1"/>
</dbReference>
<dbReference type="GO" id="GO:0004497">
    <property type="term" value="F:monooxygenase activity"/>
    <property type="evidence" value="ECO:0007669"/>
    <property type="project" value="UniProtKB-KW"/>
</dbReference>
<dbReference type="InterPro" id="IPR011008">
    <property type="entry name" value="Dimeric_a/b-barrel"/>
</dbReference>
<dbReference type="Gene3D" id="3.30.70.100">
    <property type="match status" value="1"/>
</dbReference>
<dbReference type="AlphaFoldDB" id="A0A7V2T4N6"/>
<evidence type="ECO:0000313" key="2">
    <source>
        <dbReference type="EMBL" id="HFC93298.1"/>
    </source>
</evidence>
<feature type="domain" description="ABM" evidence="1">
    <location>
        <begin position="2"/>
        <end position="67"/>
    </location>
</feature>
<dbReference type="Proteomes" id="UP000885750">
    <property type="component" value="Unassembled WGS sequence"/>
</dbReference>
<keyword evidence="2" id="KW-0503">Monooxygenase</keyword>
<sequence length="97" mass="11266">MPVTVILQAQAKPADIENFKTYIAKCLPETRSYNGCINIDIYEDKNNKGSFIFYEYWESVNAYEAYLEYRTKQGVMEKIGSMLITPPEITYYDKVAI</sequence>
<evidence type="ECO:0000259" key="1">
    <source>
        <dbReference type="Pfam" id="PF03992"/>
    </source>
</evidence>
<dbReference type="PANTHER" id="PTHR33336:SF15">
    <property type="entry name" value="ABM DOMAIN-CONTAINING PROTEIN"/>
    <property type="match status" value="1"/>
</dbReference>
<dbReference type="SUPFAM" id="SSF54909">
    <property type="entry name" value="Dimeric alpha+beta barrel"/>
    <property type="match status" value="1"/>
</dbReference>